<gene>
    <name evidence="2" type="ORF">TH63_09810</name>
</gene>
<dbReference type="STRING" id="1379910.TH63_09810"/>
<keyword evidence="1" id="KW-0472">Membrane</keyword>
<organism evidence="2 3">
    <name type="scientific">Rufibacter radiotolerans</name>
    <dbReference type="NCBI Taxonomy" id="1379910"/>
    <lineage>
        <taxon>Bacteria</taxon>
        <taxon>Pseudomonadati</taxon>
        <taxon>Bacteroidota</taxon>
        <taxon>Cytophagia</taxon>
        <taxon>Cytophagales</taxon>
        <taxon>Hymenobacteraceae</taxon>
        <taxon>Rufibacter</taxon>
    </lineage>
</organism>
<dbReference type="Proteomes" id="UP000036458">
    <property type="component" value="Chromosome"/>
</dbReference>
<evidence type="ECO:0000313" key="3">
    <source>
        <dbReference type="Proteomes" id="UP000036458"/>
    </source>
</evidence>
<feature type="transmembrane region" description="Helical" evidence="1">
    <location>
        <begin position="60"/>
        <end position="76"/>
    </location>
</feature>
<sequence>MMLFLALFFVWIPTFVVPPTHKYLRNNTVYICCIIVAISIFGWSLENYSPNLPQIEKSHMPLYISPLVFLILYKLFDNIIQKRLERHMYFRMKYMSNKESEEQTWFEWLLQMVLGFVPLICGAIWLLIF</sequence>
<feature type="transmembrane region" description="Helical" evidence="1">
    <location>
        <begin position="26"/>
        <end position="48"/>
    </location>
</feature>
<keyword evidence="1" id="KW-0812">Transmembrane</keyword>
<reference evidence="2 3" key="1">
    <citation type="submission" date="2015-01" db="EMBL/GenBank/DDBJ databases">
        <title>Rufibacter sp./DG31D/ whole genome sequencing.</title>
        <authorList>
            <person name="Kim M.K."/>
            <person name="Srinivasan S."/>
            <person name="Lee J.-J."/>
        </authorList>
    </citation>
    <scope>NUCLEOTIDE SEQUENCE [LARGE SCALE GENOMIC DNA]</scope>
    <source>
        <strain evidence="2 3">DG31D</strain>
    </source>
</reference>
<dbReference type="KEGG" id="ruf:TH63_09810"/>
<keyword evidence="3" id="KW-1185">Reference proteome</keyword>
<evidence type="ECO:0000256" key="1">
    <source>
        <dbReference type="SAM" id="Phobius"/>
    </source>
</evidence>
<name>A0A0H4W607_9BACT</name>
<feature type="transmembrane region" description="Helical" evidence="1">
    <location>
        <begin position="108"/>
        <end position="128"/>
    </location>
</feature>
<keyword evidence="1" id="KW-1133">Transmembrane helix</keyword>
<dbReference type="AlphaFoldDB" id="A0A0H4W607"/>
<protein>
    <submittedName>
        <fullName evidence="2">Uncharacterized protein</fullName>
    </submittedName>
</protein>
<dbReference type="PATRIC" id="fig|1379910.4.peg.2131"/>
<proteinExistence type="predicted"/>
<dbReference type="EMBL" id="CP010777">
    <property type="protein sequence ID" value="AKQ45871.1"/>
    <property type="molecule type" value="Genomic_DNA"/>
</dbReference>
<evidence type="ECO:0000313" key="2">
    <source>
        <dbReference type="EMBL" id="AKQ45871.1"/>
    </source>
</evidence>
<accession>A0A0H4W607</accession>